<dbReference type="EC" id="2.7.7.65" evidence="1"/>
<evidence type="ECO:0000256" key="3">
    <source>
        <dbReference type="SAM" id="MobiDB-lite"/>
    </source>
</evidence>
<evidence type="ECO:0000313" key="5">
    <source>
        <dbReference type="EMBL" id="MFC5524232.1"/>
    </source>
</evidence>
<dbReference type="NCBIfam" id="TIGR00254">
    <property type="entry name" value="GGDEF"/>
    <property type="match status" value="1"/>
</dbReference>
<dbReference type="PANTHER" id="PTHR45138">
    <property type="entry name" value="REGULATORY COMPONENTS OF SENSORY TRANSDUCTION SYSTEM"/>
    <property type="match status" value="1"/>
</dbReference>
<evidence type="ECO:0000256" key="1">
    <source>
        <dbReference type="ARBA" id="ARBA00012528"/>
    </source>
</evidence>
<dbReference type="CDD" id="cd01949">
    <property type="entry name" value="GGDEF"/>
    <property type="match status" value="1"/>
</dbReference>
<proteinExistence type="predicted"/>
<dbReference type="GO" id="GO:0052621">
    <property type="term" value="F:diguanylate cyclase activity"/>
    <property type="evidence" value="ECO:0007669"/>
    <property type="project" value="UniProtKB-EC"/>
</dbReference>
<dbReference type="InterPro" id="IPR029787">
    <property type="entry name" value="Nucleotide_cyclase"/>
</dbReference>
<evidence type="ECO:0000313" key="6">
    <source>
        <dbReference type="Proteomes" id="UP001596114"/>
    </source>
</evidence>
<keyword evidence="5" id="KW-0808">Transferase</keyword>
<dbReference type="InterPro" id="IPR043128">
    <property type="entry name" value="Rev_trsase/Diguanyl_cyclase"/>
</dbReference>
<sequence>MSKAVPLAAAPAAGASLFAHSRLLDSVAAFTHHRDIDALDHSLALSLAELSSAQSVSLVKRAVGGTHVDSIVQCALDEQGHYQLRAIEPHAAEPALERVNRCMEQLEVHTEMIHGMHRLTVPMLRDGRAIGALELDSCMPPATSRPLVDGFARIYSNYTGLLQESERDKLTGLYNRRSLERQLQRLLQQHESTQPPVAEPEPSRPGPSSAGAPQVWLAILDIDHFKHINDTYGHIYGDEVILLLAQQMRACFRRSDVLFRFGGEEFVILFAATDEATVHAVLERFRQRVAEYAFPQVGLVTVSIGYAHVGVHDYPASVLDRADKALYFAKNNGRNSTYGYESLRASGAVGQTMAPGAIDLF</sequence>
<dbReference type="Gene3D" id="3.30.70.270">
    <property type="match status" value="1"/>
</dbReference>
<protein>
    <recommendedName>
        <fullName evidence="1">diguanylate cyclase</fullName>
        <ecNumber evidence="1">2.7.7.65</ecNumber>
    </recommendedName>
</protein>
<reference evidence="6" key="1">
    <citation type="journal article" date="2019" name="Int. J. Syst. Evol. Microbiol.">
        <title>The Global Catalogue of Microorganisms (GCM) 10K type strain sequencing project: providing services to taxonomists for standard genome sequencing and annotation.</title>
        <authorList>
            <consortium name="The Broad Institute Genomics Platform"/>
            <consortium name="The Broad Institute Genome Sequencing Center for Infectious Disease"/>
            <person name="Wu L."/>
            <person name="Ma J."/>
        </authorList>
    </citation>
    <scope>NUCLEOTIDE SEQUENCE [LARGE SCALE GENOMIC DNA]</scope>
    <source>
        <strain evidence="6">CGMCC 1.16619</strain>
    </source>
</reference>
<evidence type="ECO:0000259" key="4">
    <source>
        <dbReference type="PROSITE" id="PS50887"/>
    </source>
</evidence>
<accession>A0ABW0QKS7</accession>
<dbReference type="InterPro" id="IPR000160">
    <property type="entry name" value="GGDEF_dom"/>
</dbReference>
<dbReference type="SMART" id="SM00267">
    <property type="entry name" value="GGDEF"/>
    <property type="match status" value="1"/>
</dbReference>
<dbReference type="InterPro" id="IPR050469">
    <property type="entry name" value="Diguanylate_Cyclase"/>
</dbReference>
<evidence type="ECO:0000256" key="2">
    <source>
        <dbReference type="ARBA" id="ARBA00034247"/>
    </source>
</evidence>
<organism evidence="5 6">
    <name type="scientific">Rhodanobacter ginsengisoli</name>
    <dbReference type="NCBI Taxonomy" id="418646"/>
    <lineage>
        <taxon>Bacteria</taxon>
        <taxon>Pseudomonadati</taxon>
        <taxon>Pseudomonadota</taxon>
        <taxon>Gammaproteobacteria</taxon>
        <taxon>Lysobacterales</taxon>
        <taxon>Rhodanobacteraceae</taxon>
        <taxon>Rhodanobacter</taxon>
    </lineage>
</organism>
<dbReference type="EMBL" id="JBHSNF010000001">
    <property type="protein sequence ID" value="MFC5524232.1"/>
    <property type="molecule type" value="Genomic_DNA"/>
</dbReference>
<comment type="catalytic activity">
    <reaction evidence="2">
        <text>2 GTP = 3',3'-c-di-GMP + 2 diphosphate</text>
        <dbReference type="Rhea" id="RHEA:24898"/>
        <dbReference type="ChEBI" id="CHEBI:33019"/>
        <dbReference type="ChEBI" id="CHEBI:37565"/>
        <dbReference type="ChEBI" id="CHEBI:58805"/>
        <dbReference type="EC" id="2.7.7.65"/>
    </reaction>
</comment>
<feature type="domain" description="GGDEF" evidence="4">
    <location>
        <begin position="213"/>
        <end position="342"/>
    </location>
</feature>
<gene>
    <name evidence="5" type="ORF">ACFPPA_00605</name>
</gene>
<comment type="caution">
    <text evidence="5">The sequence shown here is derived from an EMBL/GenBank/DDBJ whole genome shotgun (WGS) entry which is preliminary data.</text>
</comment>
<name>A0ABW0QKS7_9GAMM</name>
<dbReference type="PANTHER" id="PTHR45138:SF9">
    <property type="entry name" value="DIGUANYLATE CYCLASE DGCM-RELATED"/>
    <property type="match status" value="1"/>
</dbReference>
<dbReference type="SUPFAM" id="SSF55073">
    <property type="entry name" value="Nucleotide cyclase"/>
    <property type="match status" value="1"/>
</dbReference>
<dbReference type="RefSeq" id="WP_377316242.1">
    <property type="nucleotide sequence ID" value="NZ_JBHSNF010000001.1"/>
</dbReference>
<keyword evidence="6" id="KW-1185">Reference proteome</keyword>
<dbReference type="PROSITE" id="PS50887">
    <property type="entry name" value="GGDEF"/>
    <property type="match status" value="1"/>
</dbReference>
<keyword evidence="5" id="KW-0548">Nucleotidyltransferase</keyword>
<dbReference type="Pfam" id="PF00990">
    <property type="entry name" value="GGDEF"/>
    <property type="match status" value="1"/>
</dbReference>
<feature type="region of interest" description="Disordered" evidence="3">
    <location>
        <begin position="190"/>
        <end position="211"/>
    </location>
</feature>
<dbReference type="Proteomes" id="UP001596114">
    <property type="component" value="Unassembled WGS sequence"/>
</dbReference>